<protein>
    <recommendedName>
        <fullName evidence="4">Lipoprotein</fullName>
    </recommendedName>
</protein>
<accession>A0ABY6NVW9</accession>
<keyword evidence="1" id="KW-0732">Signal</keyword>
<proteinExistence type="predicted"/>
<reference evidence="2" key="1">
    <citation type="submission" date="2022-10" db="EMBL/GenBank/DDBJ databases">
        <title>Rhodococcus sp.75.</title>
        <authorList>
            <person name="Sun M."/>
        </authorList>
    </citation>
    <scope>NUCLEOTIDE SEQUENCE</scope>
    <source>
        <strain evidence="2">75</strain>
    </source>
</reference>
<name>A0ABY6NVW9_9NOCA</name>
<evidence type="ECO:0000313" key="3">
    <source>
        <dbReference type="Proteomes" id="UP001164965"/>
    </source>
</evidence>
<feature type="signal peptide" evidence="1">
    <location>
        <begin position="1"/>
        <end position="29"/>
    </location>
</feature>
<organism evidence="2 3">
    <name type="scientific">Rhodococcus antarcticus</name>
    <dbReference type="NCBI Taxonomy" id="2987751"/>
    <lineage>
        <taxon>Bacteria</taxon>
        <taxon>Bacillati</taxon>
        <taxon>Actinomycetota</taxon>
        <taxon>Actinomycetes</taxon>
        <taxon>Mycobacteriales</taxon>
        <taxon>Nocardiaceae</taxon>
        <taxon>Rhodococcus</taxon>
    </lineage>
</organism>
<sequence length="303" mass="30184">MRPPRPAALLTALLVPVVLLLAGCSSSGAAPVSGSAPTSTAAIAQPPVVVAVTDPGAEPRVVLGRSTPTGTTQLVQLGTTSQVLQTVGPDPQQDLSTPDLTLPLTATVPADGAVALTLGTPTASDPILSGALAPAEGSTAGLTVRTSGAVDELRITPAAGLDDAARAAVEQGLRQAVQLAPVLPSDPVGTGAVWTTTQVIDSLGLQIDQVTTTTLTAVAGSTLTLTLAITQTPETATWTLPDGGGTLNVDAYPVTGSGTLTVDTAQPLPTAGTLRLGGDQVYSDPGSALRLRQSVRSTVTWTS</sequence>
<evidence type="ECO:0000313" key="2">
    <source>
        <dbReference type="EMBL" id="UZJ23510.1"/>
    </source>
</evidence>
<gene>
    <name evidence="2" type="ORF">RHODO2019_09730</name>
</gene>
<dbReference type="EMBL" id="CP110615">
    <property type="protein sequence ID" value="UZJ23510.1"/>
    <property type="molecule type" value="Genomic_DNA"/>
</dbReference>
<dbReference type="PROSITE" id="PS51257">
    <property type="entry name" value="PROKAR_LIPOPROTEIN"/>
    <property type="match status" value="1"/>
</dbReference>
<feature type="chain" id="PRO_5046643865" description="Lipoprotein" evidence="1">
    <location>
        <begin position="30"/>
        <end position="303"/>
    </location>
</feature>
<evidence type="ECO:0008006" key="4">
    <source>
        <dbReference type="Google" id="ProtNLM"/>
    </source>
</evidence>
<dbReference type="Proteomes" id="UP001164965">
    <property type="component" value="Chromosome"/>
</dbReference>
<keyword evidence="3" id="KW-1185">Reference proteome</keyword>
<evidence type="ECO:0000256" key="1">
    <source>
        <dbReference type="SAM" id="SignalP"/>
    </source>
</evidence>
<dbReference type="RefSeq" id="WP_265381617.1">
    <property type="nucleotide sequence ID" value="NZ_CP110615.1"/>
</dbReference>